<reference evidence="1" key="1">
    <citation type="submission" date="2021-02" db="EMBL/GenBank/DDBJ databases">
        <authorList>
            <person name="Bekaert M."/>
        </authorList>
    </citation>
    <scope>NUCLEOTIDE SEQUENCE</scope>
    <source>
        <strain evidence="1">IoA-00</strain>
    </source>
</reference>
<proteinExistence type="predicted"/>
<evidence type="ECO:0000313" key="1">
    <source>
        <dbReference type="EMBL" id="CAF3019023.1"/>
    </source>
</evidence>
<organism evidence="1 2">
    <name type="scientific">Lepeophtheirus salmonis</name>
    <name type="common">Salmon louse</name>
    <name type="synonym">Caligus salmonis</name>
    <dbReference type="NCBI Taxonomy" id="72036"/>
    <lineage>
        <taxon>Eukaryota</taxon>
        <taxon>Metazoa</taxon>
        <taxon>Ecdysozoa</taxon>
        <taxon>Arthropoda</taxon>
        <taxon>Crustacea</taxon>
        <taxon>Multicrustacea</taxon>
        <taxon>Hexanauplia</taxon>
        <taxon>Copepoda</taxon>
        <taxon>Siphonostomatoida</taxon>
        <taxon>Caligidae</taxon>
        <taxon>Lepeophtheirus</taxon>
    </lineage>
</organism>
<sequence length="108" mass="12072">MMDTTTAEFIFVSVVAAQSQVGVDWPCAVSIASDSAPSMILAEPESEVRWLSRGAVLMHFYDLREKISHFVEKKGHIEIEAGFVGPQMESGERPFSFSMPEKCMQRKT</sequence>
<keyword evidence="2" id="KW-1185">Reference proteome</keyword>
<gene>
    <name evidence="1" type="ORF">LSAA_13738</name>
</gene>
<dbReference type="EMBL" id="HG994587">
    <property type="protein sequence ID" value="CAF3019023.1"/>
    <property type="molecule type" value="Genomic_DNA"/>
</dbReference>
<dbReference type="Proteomes" id="UP000675881">
    <property type="component" value="Chromosome 8"/>
</dbReference>
<accession>A0A7R8HD42</accession>
<dbReference type="AlphaFoldDB" id="A0A7R8HD42"/>
<name>A0A7R8HD42_LEPSM</name>
<protein>
    <submittedName>
        <fullName evidence="1">(salmon louse) hypothetical protein</fullName>
    </submittedName>
</protein>
<evidence type="ECO:0000313" key="2">
    <source>
        <dbReference type="Proteomes" id="UP000675881"/>
    </source>
</evidence>